<dbReference type="InterPro" id="IPR017853">
    <property type="entry name" value="GH"/>
</dbReference>
<reference evidence="2 3" key="1">
    <citation type="submission" date="2019-01" db="EMBL/GenBank/DDBJ databases">
        <title>Lacunisphaera sp. strain TWA-58.</title>
        <authorList>
            <person name="Chen W.-M."/>
        </authorList>
    </citation>
    <scope>NUCLEOTIDE SEQUENCE [LARGE SCALE GENOMIC DNA]</scope>
    <source>
        <strain evidence="2 3">TWA-58</strain>
    </source>
</reference>
<keyword evidence="3" id="KW-1185">Reference proteome</keyword>
<dbReference type="Gene3D" id="2.160.20.10">
    <property type="entry name" value="Single-stranded right-handed beta-helix, Pectin lyase-like"/>
    <property type="match status" value="1"/>
</dbReference>
<comment type="caution">
    <text evidence="2">The sequence shown here is derived from an EMBL/GenBank/DDBJ whole genome shotgun (WGS) entry which is preliminary data.</text>
</comment>
<accession>A0A4V1M635</accession>
<evidence type="ECO:0000313" key="2">
    <source>
        <dbReference type="EMBL" id="RXK53636.1"/>
    </source>
</evidence>
<dbReference type="RefSeq" id="WP_218938789.1">
    <property type="nucleotide sequence ID" value="NZ_SDHX01000002.1"/>
</dbReference>
<keyword evidence="2" id="KW-0456">Lyase</keyword>
<dbReference type="InterPro" id="IPR012334">
    <property type="entry name" value="Pectin_lyas_fold"/>
</dbReference>
<dbReference type="Gene3D" id="3.20.20.80">
    <property type="entry name" value="Glycosidases"/>
    <property type="match status" value="1"/>
</dbReference>
<dbReference type="AlphaFoldDB" id="A0A4V1M635"/>
<protein>
    <submittedName>
        <fullName evidence="2">Pectate lyase</fullName>
    </submittedName>
</protein>
<dbReference type="Pfam" id="PF19815">
    <property type="entry name" value="DUF6298"/>
    <property type="match status" value="1"/>
</dbReference>
<dbReference type="EMBL" id="SDHX01000002">
    <property type="protein sequence ID" value="RXK53636.1"/>
    <property type="molecule type" value="Genomic_DNA"/>
</dbReference>
<dbReference type="GO" id="GO:0016829">
    <property type="term" value="F:lyase activity"/>
    <property type="evidence" value="ECO:0007669"/>
    <property type="project" value="UniProtKB-KW"/>
</dbReference>
<dbReference type="InterPro" id="IPR046265">
    <property type="entry name" value="DUF6298"/>
</dbReference>
<gene>
    <name evidence="2" type="ORF">ESB00_18275</name>
</gene>
<dbReference type="SUPFAM" id="SSF51126">
    <property type="entry name" value="Pectin lyase-like"/>
    <property type="match status" value="1"/>
</dbReference>
<feature type="domain" description="DUF6298" evidence="1">
    <location>
        <begin position="510"/>
        <end position="863"/>
    </location>
</feature>
<dbReference type="Proteomes" id="UP000290218">
    <property type="component" value="Unassembled WGS sequence"/>
</dbReference>
<dbReference type="InterPro" id="IPR011050">
    <property type="entry name" value="Pectin_lyase_fold/virulence"/>
</dbReference>
<dbReference type="SUPFAM" id="SSF51445">
    <property type="entry name" value="(Trans)glycosidases"/>
    <property type="match status" value="1"/>
</dbReference>
<organism evidence="2 3">
    <name type="scientific">Oleiharenicola lentus</name>
    <dbReference type="NCBI Taxonomy" id="2508720"/>
    <lineage>
        <taxon>Bacteria</taxon>
        <taxon>Pseudomonadati</taxon>
        <taxon>Verrucomicrobiota</taxon>
        <taxon>Opitutia</taxon>
        <taxon>Opitutales</taxon>
        <taxon>Opitutaceae</taxon>
        <taxon>Oleiharenicola</taxon>
    </lineage>
</organism>
<evidence type="ECO:0000313" key="3">
    <source>
        <dbReference type="Proteomes" id="UP000290218"/>
    </source>
</evidence>
<name>A0A4V1M635_9BACT</name>
<sequence>MALAKEFPSPVAPGKDGKLVYETLARGDRVPDYSHAGYRGGGVPLPMLPARILVAPAEGEDGARIQAALDHVSALAPDASGQRGAVQLEAGRYEIAGQLKITASGVVLRGAGSGPDGTVLVATGTDRRPLIEVAGRYERKDLASARAVADDYVPVGATQLRVADATGLAVGQSVTIERPSPAEWLAQLGMDVAPARQPYLWKPGTVNIRWDRVITAIKGDKITLDTPLTTSLDAKLGGGKVTPYAETGYLSDVGVENLRCEADYDRANPLDEQHAWNAIDLHAVRDGWVADVTAVHFAGSAVQVGARVARVTVQDSASLAPVSENAGYRRMAFHARGQQVLFLRCRSEQGRNDFTTGYQTAGPVVFLDCIATGMSSFSGSIGAWSSGLLFDGVKLDGGVLRQDNLETFNQGVGWAAANSMIWQTEASVIISRQPPGAHNWVVAVWAQYVGDGRWSGTNEFANPASLYRAQLAERSGPAALVTLEKRIYPAAAANLERWNPRGARVGSESVATSGKPLALVNGVLTVGGERLSGKEQALAWWLGRLEPARASEPGPAITRWAPGRTGTGLTDEIPAVVARMKREGAAVLRHHYGLWYDRRRIDHQMIRRPDADVWPPFFEQPFARSGQGKAWDGLSRYDLTKYNPWYFGRLKAFAAEARREGVVLINEMYFQHNIIESGAHWVDSPWRPVNNVNGTPFPEPPPFTGDTIKMADAFYDLAEPAYRALHRAYIRQCLASLADEPNVIHTLSAENTGPLHFMQFWLEVVAEWERETGQQPLIALSATKDVQDAILADPVRGAVVDVIDLTYWFRTDKGEEFAPAGGMSLAPRQHLRQWKGGRPSAASIRAMAQEYRAKFPGKAVITGLDQAGDVQP</sequence>
<proteinExistence type="predicted"/>
<evidence type="ECO:0000259" key="1">
    <source>
        <dbReference type="Pfam" id="PF19815"/>
    </source>
</evidence>